<dbReference type="Pfam" id="PF13185">
    <property type="entry name" value="GAF_2"/>
    <property type="match status" value="1"/>
</dbReference>
<dbReference type="PANTHER" id="PTHR21021:SF15">
    <property type="entry name" value="FREE METHIONINE-R-SULFOXIDE REDUCTASE"/>
    <property type="match status" value="1"/>
</dbReference>
<dbReference type="SUPFAM" id="SSF55781">
    <property type="entry name" value="GAF domain-like"/>
    <property type="match status" value="1"/>
</dbReference>
<dbReference type="PANTHER" id="PTHR21021">
    <property type="entry name" value="GAF/PUTATIVE CYTOSKELETAL PROTEIN"/>
    <property type="match status" value="1"/>
</dbReference>
<dbReference type="Gene3D" id="3.30.450.40">
    <property type="match status" value="1"/>
</dbReference>
<evidence type="ECO:0000256" key="1">
    <source>
        <dbReference type="ARBA" id="ARBA00038454"/>
    </source>
</evidence>
<dbReference type="OrthoDB" id="9796252at2"/>
<keyword evidence="4" id="KW-1185">Reference proteome</keyword>
<reference evidence="4" key="1">
    <citation type="submission" date="2016-10" db="EMBL/GenBank/DDBJ databases">
        <authorList>
            <person name="Varghese N."/>
            <person name="Submissions S."/>
        </authorList>
    </citation>
    <scope>NUCLEOTIDE SEQUENCE [LARGE SCALE GENOMIC DNA]</scope>
    <source>
        <strain evidence="4">CGMCC 1.12041</strain>
    </source>
</reference>
<dbReference type="InterPro" id="IPR029016">
    <property type="entry name" value="GAF-like_dom_sf"/>
</dbReference>
<dbReference type="FunFam" id="3.30.450.40:FF:000008">
    <property type="entry name" value="GAF domain-containing proteins"/>
    <property type="match status" value="1"/>
</dbReference>
<proteinExistence type="inferred from homology"/>
<dbReference type="PROSITE" id="PS01320">
    <property type="entry name" value="UPF0067"/>
    <property type="match status" value="1"/>
</dbReference>
<name>A0A1I1MPG0_9BURK</name>
<dbReference type="STRING" id="1164594.SAMN05216204_111114"/>
<organism evidence="3 4">
    <name type="scientific">Massilia yuzhufengensis</name>
    <dbReference type="NCBI Taxonomy" id="1164594"/>
    <lineage>
        <taxon>Bacteria</taxon>
        <taxon>Pseudomonadati</taxon>
        <taxon>Pseudomonadota</taxon>
        <taxon>Betaproteobacteria</taxon>
        <taxon>Burkholderiales</taxon>
        <taxon>Oxalobacteraceae</taxon>
        <taxon>Telluria group</taxon>
        <taxon>Massilia</taxon>
    </lineage>
</organism>
<evidence type="ECO:0000259" key="2">
    <source>
        <dbReference type="Pfam" id="PF13185"/>
    </source>
</evidence>
<dbReference type="GO" id="GO:0033745">
    <property type="term" value="F:L-methionine-(R)-S-oxide reductase activity"/>
    <property type="evidence" value="ECO:0007669"/>
    <property type="project" value="TreeGrafter"/>
</dbReference>
<dbReference type="EMBL" id="FOLD01000011">
    <property type="protein sequence ID" value="SFC87367.1"/>
    <property type="molecule type" value="Genomic_DNA"/>
</dbReference>
<sequence>MHINPERSERPDYALLERQVESVLEGERSLMANAAQFSALVYDTLSDLNWAGFYFTVPSRKGEGQDLLVGPFQGKPACARIPFGRGVCGTTAVERKTIVVPDVHAFPGHIACDSASASEIVIPLVKDGEVLGVFDIDSPVLDRFSEEDREGLEAMIRAFMDGTDFV</sequence>
<dbReference type="AlphaFoldDB" id="A0A1I1MPG0"/>
<feature type="domain" description="GAF" evidence="2">
    <location>
        <begin position="37"/>
        <end position="155"/>
    </location>
</feature>
<gene>
    <name evidence="3" type="ORF">SAMN05216204_111114</name>
</gene>
<dbReference type="InterPro" id="IPR000614">
    <property type="entry name" value="FRMsr_CS"/>
</dbReference>
<dbReference type="RefSeq" id="WP_091874748.1">
    <property type="nucleotide sequence ID" value="NZ_FOLD01000011.1"/>
</dbReference>
<dbReference type="InterPro" id="IPR003018">
    <property type="entry name" value="GAF"/>
</dbReference>
<evidence type="ECO:0000313" key="4">
    <source>
        <dbReference type="Proteomes" id="UP000198639"/>
    </source>
</evidence>
<accession>A0A1I1MPG0</accession>
<dbReference type="Proteomes" id="UP000198639">
    <property type="component" value="Unassembled WGS sequence"/>
</dbReference>
<evidence type="ECO:0000313" key="3">
    <source>
        <dbReference type="EMBL" id="SFC87367.1"/>
    </source>
</evidence>
<protein>
    <submittedName>
        <fullName evidence="3">GAF domain-containing protein</fullName>
    </submittedName>
</protein>
<dbReference type="InterPro" id="IPR051330">
    <property type="entry name" value="Phosphatase_reg/MetRdx"/>
</dbReference>
<dbReference type="GO" id="GO:0005829">
    <property type="term" value="C:cytosol"/>
    <property type="evidence" value="ECO:0007669"/>
    <property type="project" value="TreeGrafter"/>
</dbReference>
<comment type="similarity">
    <text evidence="1">Belongs to the free Met sulfoxide reductase family.</text>
</comment>